<feature type="transmembrane region" description="Helical" evidence="5">
    <location>
        <begin position="239"/>
        <end position="258"/>
    </location>
</feature>
<keyword evidence="4 5" id="KW-0472">Membrane</keyword>
<dbReference type="PANTHER" id="PTHR23502">
    <property type="entry name" value="MAJOR FACILITATOR SUPERFAMILY"/>
    <property type="match status" value="1"/>
</dbReference>
<dbReference type="PANTHER" id="PTHR23502:SF74">
    <property type="entry name" value="MAJOR FACILITATOR SUPERFAMILY (MFS) PROFILE DOMAIN-CONTAINING PROTEIN"/>
    <property type="match status" value="1"/>
</dbReference>
<keyword evidence="8" id="KW-1185">Reference proteome</keyword>
<dbReference type="EMBL" id="KL142373">
    <property type="protein sequence ID" value="KDR79383.1"/>
    <property type="molecule type" value="Genomic_DNA"/>
</dbReference>
<evidence type="ECO:0000256" key="3">
    <source>
        <dbReference type="ARBA" id="ARBA00022989"/>
    </source>
</evidence>
<feature type="transmembrane region" description="Helical" evidence="5">
    <location>
        <begin position="515"/>
        <end position="537"/>
    </location>
</feature>
<feature type="transmembrane region" description="Helical" evidence="5">
    <location>
        <begin position="424"/>
        <end position="444"/>
    </location>
</feature>
<dbReference type="STRING" id="685588.A0A067TK96"/>
<dbReference type="AlphaFoldDB" id="A0A067TK96"/>
<dbReference type="CDD" id="cd17323">
    <property type="entry name" value="MFS_Tpo1_MDR_like"/>
    <property type="match status" value="1"/>
</dbReference>
<dbReference type="OrthoDB" id="9986881at2759"/>
<dbReference type="Gene3D" id="1.20.1250.20">
    <property type="entry name" value="MFS general substrate transporter like domains"/>
    <property type="match status" value="1"/>
</dbReference>
<feature type="transmembrane region" description="Helical" evidence="5">
    <location>
        <begin position="178"/>
        <end position="196"/>
    </location>
</feature>
<keyword evidence="2 5" id="KW-0812">Transmembrane</keyword>
<evidence type="ECO:0000313" key="7">
    <source>
        <dbReference type="EMBL" id="KDR79383.1"/>
    </source>
</evidence>
<proteinExistence type="predicted"/>
<feature type="transmembrane region" description="Helical" evidence="5">
    <location>
        <begin position="384"/>
        <end position="403"/>
    </location>
</feature>
<dbReference type="PROSITE" id="PS50850">
    <property type="entry name" value="MFS"/>
    <property type="match status" value="1"/>
</dbReference>
<dbReference type="FunFam" id="1.20.1250.20:FF:000082">
    <property type="entry name" value="MFS multidrug transporter, putative"/>
    <property type="match status" value="1"/>
</dbReference>
<feature type="transmembrane region" description="Helical" evidence="5">
    <location>
        <begin position="270"/>
        <end position="297"/>
    </location>
</feature>
<dbReference type="InterPro" id="IPR011701">
    <property type="entry name" value="MFS"/>
</dbReference>
<protein>
    <recommendedName>
        <fullName evidence="6">Major facilitator superfamily (MFS) profile domain-containing protein</fullName>
    </recommendedName>
</protein>
<name>A0A067TK96_GALM3</name>
<dbReference type="GO" id="GO:0022857">
    <property type="term" value="F:transmembrane transporter activity"/>
    <property type="evidence" value="ECO:0007669"/>
    <property type="project" value="InterPro"/>
</dbReference>
<organism evidence="7 8">
    <name type="scientific">Galerina marginata (strain CBS 339.88)</name>
    <dbReference type="NCBI Taxonomy" id="685588"/>
    <lineage>
        <taxon>Eukaryota</taxon>
        <taxon>Fungi</taxon>
        <taxon>Dikarya</taxon>
        <taxon>Basidiomycota</taxon>
        <taxon>Agaricomycotina</taxon>
        <taxon>Agaricomycetes</taxon>
        <taxon>Agaricomycetidae</taxon>
        <taxon>Agaricales</taxon>
        <taxon>Agaricineae</taxon>
        <taxon>Strophariaceae</taxon>
        <taxon>Galerina</taxon>
    </lineage>
</organism>
<dbReference type="InterPro" id="IPR036259">
    <property type="entry name" value="MFS_trans_sf"/>
</dbReference>
<dbReference type="Proteomes" id="UP000027222">
    <property type="component" value="Unassembled WGS sequence"/>
</dbReference>
<feature type="transmembrane region" description="Helical" evidence="5">
    <location>
        <begin position="450"/>
        <end position="474"/>
    </location>
</feature>
<keyword evidence="3 5" id="KW-1133">Transmembrane helix</keyword>
<reference evidence="8" key="1">
    <citation type="journal article" date="2014" name="Proc. Natl. Acad. Sci. U.S.A.">
        <title>Extensive sampling of basidiomycete genomes demonstrates inadequacy of the white-rot/brown-rot paradigm for wood decay fungi.</title>
        <authorList>
            <person name="Riley R."/>
            <person name="Salamov A.A."/>
            <person name="Brown D.W."/>
            <person name="Nagy L.G."/>
            <person name="Floudas D."/>
            <person name="Held B.W."/>
            <person name="Levasseur A."/>
            <person name="Lombard V."/>
            <person name="Morin E."/>
            <person name="Otillar R."/>
            <person name="Lindquist E.A."/>
            <person name="Sun H."/>
            <person name="LaButti K.M."/>
            <person name="Schmutz J."/>
            <person name="Jabbour D."/>
            <person name="Luo H."/>
            <person name="Baker S.E."/>
            <person name="Pisabarro A.G."/>
            <person name="Walton J.D."/>
            <person name="Blanchette R.A."/>
            <person name="Henrissat B."/>
            <person name="Martin F."/>
            <person name="Cullen D."/>
            <person name="Hibbett D.S."/>
            <person name="Grigoriev I.V."/>
        </authorList>
    </citation>
    <scope>NUCLEOTIDE SEQUENCE [LARGE SCALE GENOMIC DNA]</scope>
    <source>
        <strain evidence="8">CBS 339.88</strain>
    </source>
</reference>
<feature type="transmembrane region" description="Helical" evidence="5">
    <location>
        <begin position="345"/>
        <end position="364"/>
    </location>
</feature>
<evidence type="ECO:0000256" key="2">
    <source>
        <dbReference type="ARBA" id="ARBA00022692"/>
    </source>
</evidence>
<evidence type="ECO:0000256" key="5">
    <source>
        <dbReference type="SAM" id="Phobius"/>
    </source>
</evidence>
<evidence type="ECO:0000313" key="8">
    <source>
        <dbReference type="Proteomes" id="UP000027222"/>
    </source>
</evidence>
<dbReference type="GO" id="GO:0005886">
    <property type="term" value="C:plasma membrane"/>
    <property type="evidence" value="ECO:0007669"/>
    <property type="project" value="TreeGrafter"/>
</dbReference>
<dbReference type="SUPFAM" id="SSF103473">
    <property type="entry name" value="MFS general substrate transporter"/>
    <property type="match status" value="1"/>
</dbReference>
<evidence type="ECO:0000259" key="6">
    <source>
        <dbReference type="PROSITE" id="PS50850"/>
    </source>
</evidence>
<comment type="subcellular location">
    <subcellularLocation>
        <location evidence="1">Membrane</location>
        <topology evidence="1">Multi-pass membrane protein</topology>
    </subcellularLocation>
</comment>
<evidence type="ECO:0000256" key="1">
    <source>
        <dbReference type="ARBA" id="ARBA00004141"/>
    </source>
</evidence>
<dbReference type="InterPro" id="IPR020846">
    <property type="entry name" value="MFS_dom"/>
</dbReference>
<feature type="transmembrane region" description="Helical" evidence="5">
    <location>
        <begin position="110"/>
        <end position="127"/>
    </location>
</feature>
<evidence type="ECO:0000256" key="4">
    <source>
        <dbReference type="ARBA" id="ARBA00023136"/>
    </source>
</evidence>
<sequence length="580" mass="64078">MSHAQFPVAPTAVGSTRSSLTVLEHNTLPSHDFRDNLPLSIQGANLESLTQRDEYELERYGGDDIHEPPAKRAPMQDTPSAGPTFDANMVNWDGPDDPENPQNWSIARKWLTTLVCIVMTVNVTFASSAPSSATLKIIEEFHVTREVADLITTAFLLGYVIGPLFWGPGSELIGRRPIFLVTMVLYTLFILGQALANNITTMMVTRFFSGFFAVAPLNNAGGLIADIWPAIGRGPATSLFTASVFVGPVLGPIVSGFIVESSVSWRWVFWVMFIFAGTCTLIAIPTLPETYAPVILLKKARRMRREDPVGSKNLYAEHEKQDWSYQGLMNRTLLRPVKMLAMEPILILITIYMSVVYGLLYALFQAFPIVFIEKRGLKISQDGLIFIGVGIGTTIGSLINYWTTSHYPELIKKWKGFPPPEDRLYGAMIGSPALVVGIFWLGWTGQYASIPWYVPALSTIVVGVGISLIFMSFLSYLVDTYLMYSASAFAANTVIRSAVAAAFPLFTVQMFTNLGVNWACTLLGLIALLFVPCPFLFKKFGPRIRGHSKFAPCIDLRIAEELKLEAASEDEKKSQTSPLP</sequence>
<feature type="transmembrane region" description="Helical" evidence="5">
    <location>
        <begin position="208"/>
        <end position="227"/>
    </location>
</feature>
<feature type="transmembrane region" description="Helical" evidence="5">
    <location>
        <begin position="147"/>
        <end position="166"/>
    </location>
</feature>
<feature type="domain" description="Major facilitator superfamily (MFS) profile" evidence="6">
    <location>
        <begin position="112"/>
        <end position="545"/>
    </location>
</feature>
<accession>A0A067TK96</accession>
<dbReference type="HOGENOM" id="CLU_008455_11_6_1"/>
<gene>
    <name evidence="7" type="ORF">GALMADRAFT_154296</name>
</gene>
<dbReference type="Pfam" id="PF07690">
    <property type="entry name" value="MFS_1"/>
    <property type="match status" value="1"/>
</dbReference>